<reference evidence="10" key="1">
    <citation type="journal article" date="2008" name="Nat. Genet.">
        <title>The Pristionchus pacificus genome provides a unique perspective on nematode lifestyle and parasitism.</title>
        <authorList>
            <person name="Dieterich C."/>
            <person name="Clifton S.W."/>
            <person name="Schuster L.N."/>
            <person name="Chinwalla A."/>
            <person name="Delehaunty K."/>
            <person name="Dinkelacker I."/>
            <person name="Fulton L."/>
            <person name="Fulton R."/>
            <person name="Godfrey J."/>
            <person name="Minx P."/>
            <person name="Mitreva M."/>
            <person name="Roeseler W."/>
            <person name="Tian H."/>
            <person name="Witte H."/>
            <person name="Yang S.P."/>
            <person name="Wilson R.K."/>
            <person name="Sommer R.J."/>
        </authorList>
    </citation>
    <scope>NUCLEOTIDE SEQUENCE [LARGE SCALE GENOMIC DNA]</scope>
    <source>
        <strain evidence="10">PS312</strain>
    </source>
</reference>
<comment type="subcellular location">
    <subcellularLocation>
        <location evidence="1">Membrane</location>
        <topology evidence="1">Multi-pass membrane protein</topology>
    </subcellularLocation>
</comment>
<dbReference type="InterPro" id="IPR053937">
    <property type="entry name" value="GOST_TM"/>
</dbReference>
<evidence type="ECO:0000313" key="10">
    <source>
        <dbReference type="Proteomes" id="UP000005239"/>
    </source>
</evidence>
<evidence type="ECO:0000256" key="6">
    <source>
        <dbReference type="SAM" id="MobiDB-lite"/>
    </source>
</evidence>
<accession>A0A2A6B4Q0</accession>
<evidence type="ECO:0000259" key="8">
    <source>
        <dbReference type="Pfam" id="PF06814"/>
    </source>
</evidence>
<reference evidence="9" key="2">
    <citation type="submission" date="2022-06" db="UniProtKB">
        <authorList>
            <consortium name="EnsemblMetazoa"/>
        </authorList>
    </citation>
    <scope>IDENTIFICATION</scope>
    <source>
        <strain evidence="9">PS312</strain>
    </source>
</reference>
<feature type="compositionally biased region" description="Acidic residues" evidence="6">
    <location>
        <begin position="221"/>
        <end position="232"/>
    </location>
</feature>
<protein>
    <recommendedName>
        <fullName evidence="8">GOST seven transmembrane domain-containing protein</fullName>
    </recommendedName>
</protein>
<feature type="transmembrane region" description="Helical" evidence="7">
    <location>
        <begin position="1581"/>
        <end position="1603"/>
    </location>
</feature>
<feature type="compositionally biased region" description="Basic and acidic residues" evidence="6">
    <location>
        <begin position="429"/>
        <end position="438"/>
    </location>
</feature>
<dbReference type="Gene3D" id="3.40.50.300">
    <property type="entry name" value="P-loop containing nucleotide triphosphate hydrolases"/>
    <property type="match status" value="1"/>
</dbReference>
<feature type="region of interest" description="Disordered" evidence="6">
    <location>
        <begin position="189"/>
        <end position="241"/>
    </location>
</feature>
<feature type="transmembrane region" description="Helical" evidence="7">
    <location>
        <begin position="1609"/>
        <end position="1631"/>
    </location>
</feature>
<dbReference type="Proteomes" id="UP000005239">
    <property type="component" value="Unassembled WGS sequence"/>
</dbReference>
<dbReference type="Pfam" id="PF06814">
    <property type="entry name" value="GOST_TM"/>
    <property type="match status" value="1"/>
</dbReference>
<feature type="transmembrane region" description="Helical" evidence="7">
    <location>
        <begin position="1417"/>
        <end position="1437"/>
    </location>
</feature>
<feature type="compositionally biased region" description="Acidic residues" evidence="6">
    <location>
        <begin position="1686"/>
        <end position="1696"/>
    </location>
</feature>
<evidence type="ECO:0000256" key="1">
    <source>
        <dbReference type="ARBA" id="ARBA00004141"/>
    </source>
</evidence>
<feature type="compositionally biased region" description="Acidic residues" evidence="6">
    <location>
        <begin position="760"/>
        <end position="770"/>
    </location>
</feature>
<feature type="transmembrane region" description="Helical" evidence="7">
    <location>
        <begin position="1449"/>
        <end position="1471"/>
    </location>
</feature>
<accession>A0A8R1YEM5</accession>
<dbReference type="InterPro" id="IPR027417">
    <property type="entry name" value="P-loop_NTPase"/>
</dbReference>
<feature type="compositionally biased region" description="Basic and acidic residues" evidence="6">
    <location>
        <begin position="480"/>
        <end position="493"/>
    </location>
</feature>
<feature type="region of interest" description="Disordered" evidence="6">
    <location>
        <begin position="61"/>
        <end position="101"/>
    </location>
</feature>
<feature type="region of interest" description="Disordered" evidence="6">
    <location>
        <begin position="258"/>
        <end position="572"/>
    </location>
</feature>
<dbReference type="InterPro" id="IPR009637">
    <property type="entry name" value="GPR107/GPR108-like"/>
</dbReference>
<name>A0A2A6B4Q0_PRIPA</name>
<dbReference type="Pfam" id="PF03215">
    <property type="entry name" value="Rad17"/>
    <property type="match status" value="1"/>
</dbReference>
<keyword evidence="3" id="KW-0732">Signal</keyword>
<feature type="compositionally biased region" description="Basic and acidic residues" evidence="6">
    <location>
        <begin position="452"/>
        <end position="462"/>
    </location>
</feature>
<sequence length="1711" mass="191388">MLKKVDYVYVAELTGASGLKEKEKIIDLGHESLVSRTMSSRSSAIQVKKVVKSIVDQVVRESEGDGEPQAELNGPAEANESEVRRSVRSRKEPDRLDTNKMLAAKQKETRKRAAPFKYEVEMTPPPADLRGILKKVLKPFPPPRKSSLSAVAGKTIVKKYRKVRVSRLLNVKVIPPLPGWREGIVRMGETEVEEEQQEKEAQKKKKKRKSIGLPTVSSVSECDETIGGEEEKDPAVPGSPDVFYDEYMKVCSPDSVLVTDSETEETRSPASKSLFATPIDESGEDTVAKATVAEPQKKERRRSVRIQPPSEEETMPKAPEKKERRRSMMYPVTPMKKPVEKSARRKSVERITHFHSALPTTPADADEPMTSTSSTRRKADYPLNPFNDDACRSEEDRAAAAAHNQRNKSNKVTAWLKAQSANTSSEEIESARGSESKESQLSLPSDSNSTKRLVEAKSDQAKRKGRRSRRFEAEVGNGSGDKENEGDPLRDLPSKSSSKSSGEEKKKDEKEKPQAHPFFAKFAPKPAATTVAPTVPAPVEQKQEKARRRSTFVTKKPVANKKTEEEENEGEEEAAIEIVAEVKRQVKKAGHTPTASIWRSTEIDAAPYAGLVHVGREEEEEMEDEVELVKKIRRMSVQQPAMSSFVVPSSVRPEESEAAEMIAVFDEDGNEGSRSTRAAALAARARALADEQPVASVAWPEAMRPRRVSECIGDLEVLATGKRWLHKWKKRLEAACAEEEKATKAPKAKRKKRKGGAYSDESEQEDSDSDYELREDNCRLPNPLVLCGPIGCGKSAYLRALSSECGFSLLESAPDERRTGAQLRAKLAGAVANYRMSSMSGGIASFFSLKNRETEKKMEKEEEKGKGRHHTLVVIEHVDVVFAEEDKAFWPALAEILATTKIPIALTCNVVPDELVRVLAQAEENGGPEHLEMMMERGGGGVEEYVEASLSGTLSRALSATVIPTIVARARTDLRAALHDAHWAAAADAIGKAELADSRARRVDTPAMCDRATAQSFAWRDACARKAEALGSSELTRAAQRPARCGMPADVYARLSKEIDQIDLDASREAEERATQMMEMARSGLSTGNKSRTGMLTRREVAEDWMPVLEQIDRREQEKRKEYGRRHQHYFNVIKDLETGLSIDPLDRIQGACAFFRIPHRLGDKRCIMEHMREMIKGDARRNVIITSFGYNALGTFDLNLTQFAVPDAISKLTDSGETAEKQGVIGFSLSRGSAISAGVNSNPHLCQLQQTDQGFDAVFFIADLPKKRLNLYRSGLGKQLRVCSGHVKCEEEDSEYEKTLAERAEKEAKAEEEHTRRRREGNMLDTIKKWLPFGGEEGKEYIDFVPLQQVDNQFSTTLSIRFGENQTGKYHFIYHNCYNYHAHGYSDRVAVDLTVDVVEKNVDSYLAAGDVPKPQLYLYMSIMFAFVGCIWISKVCRTDRQNVFRVHWLMTVLVFLKALSLFFHGVNFYFVSKYGHQREIWAVVFYVTHLLKGAILFGTIILIGTGYTFFKNFLTERDRKVFMIVLPLQIIDNIAMIILEESEFGEATFQLWSMQLLSEGARTDGKAAFNLEKLRLLRQFYLLVIAYIYSTRIIKYMLQFAMPFNLEWMTAAMVEVSTLVFFIIVGAKFAPVPRNPYLRLSLDGDDDDISIALTQPGIFDGITNRTLKEERIVMEDIPGVIAGLDDSDDESDNDDGSGTGKLIRPEKTLL</sequence>
<keyword evidence="10" id="KW-1185">Reference proteome</keyword>
<dbReference type="GO" id="GO:0005794">
    <property type="term" value="C:Golgi apparatus"/>
    <property type="evidence" value="ECO:0000318"/>
    <property type="project" value="GO_Central"/>
</dbReference>
<dbReference type="PANTHER" id="PTHR21229">
    <property type="entry name" value="LUNG SEVEN TRANSMEMBRANE RECEPTOR"/>
    <property type="match status" value="1"/>
</dbReference>
<evidence type="ECO:0000313" key="9">
    <source>
        <dbReference type="EnsemblMetazoa" id="PPA07042.1"/>
    </source>
</evidence>
<keyword evidence="4 7" id="KW-1133">Transmembrane helix</keyword>
<feature type="compositionally biased region" description="Basic and acidic residues" evidence="6">
    <location>
        <begin position="501"/>
        <end position="514"/>
    </location>
</feature>
<feature type="transmembrane region" description="Helical" evidence="7">
    <location>
        <begin position="1491"/>
        <end position="1511"/>
    </location>
</feature>
<feature type="compositionally biased region" description="Basic and acidic residues" evidence="6">
    <location>
        <begin position="337"/>
        <end position="352"/>
    </location>
</feature>
<feature type="compositionally biased region" description="Polar residues" evidence="6">
    <location>
        <begin position="439"/>
        <end position="451"/>
    </location>
</feature>
<feature type="region of interest" description="Disordered" evidence="6">
    <location>
        <begin position="1683"/>
        <end position="1711"/>
    </location>
</feature>
<evidence type="ECO:0000256" key="7">
    <source>
        <dbReference type="SAM" id="Phobius"/>
    </source>
</evidence>
<feature type="compositionally biased region" description="Basic and acidic residues" evidence="6">
    <location>
        <begin position="389"/>
        <end position="398"/>
    </location>
</feature>
<feature type="region of interest" description="Disordered" evidence="6">
    <location>
        <begin position="739"/>
        <end position="774"/>
    </location>
</feature>
<proteinExistence type="predicted"/>
<gene>
    <name evidence="9" type="primary">WBGene00096596</name>
</gene>
<dbReference type="PANTHER" id="PTHR21229:SF2">
    <property type="entry name" value="RE59932P"/>
    <property type="match status" value="1"/>
</dbReference>
<feature type="compositionally biased region" description="Basic residues" evidence="6">
    <location>
        <begin position="744"/>
        <end position="755"/>
    </location>
</feature>
<evidence type="ECO:0000256" key="2">
    <source>
        <dbReference type="ARBA" id="ARBA00022692"/>
    </source>
</evidence>
<feature type="domain" description="GOST seven transmembrane" evidence="8">
    <location>
        <begin position="1413"/>
        <end position="1636"/>
    </location>
</feature>
<dbReference type="EnsemblMetazoa" id="PPA07042.1">
    <property type="protein sequence ID" value="PPA07042.1"/>
    <property type="gene ID" value="WBGene00096596"/>
</dbReference>
<organism evidence="9 10">
    <name type="scientific">Pristionchus pacificus</name>
    <name type="common">Parasitic nematode worm</name>
    <dbReference type="NCBI Taxonomy" id="54126"/>
    <lineage>
        <taxon>Eukaryota</taxon>
        <taxon>Metazoa</taxon>
        <taxon>Ecdysozoa</taxon>
        <taxon>Nematoda</taxon>
        <taxon>Chromadorea</taxon>
        <taxon>Rhabditida</taxon>
        <taxon>Rhabditina</taxon>
        <taxon>Diplogasteromorpha</taxon>
        <taxon>Diplogasteroidea</taxon>
        <taxon>Neodiplogasteridae</taxon>
        <taxon>Pristionchus</taxon>
    </lineage>
</organism>
<feature type="compositionally biased region" description="Basic and acidic residues" evidence="6">
    <location>
        <begin position="81"/>
        <end position="98"/>
    </location>
</feature>
<keyword evidence="5 7" id="KW-0472">Membrane</keyword>
<dbReference type="SUPFAM" id="SSF52540">
    <property type="entry name" value="P-loop containing nucleoside triphosphate hydrolases"/>
    <property type="match status" value="1"/>
</dbReference>
<keyword evidence="2 7" id="KW-0812">Transmembrane</keyword>
<evidence type="ECO:0000256" key="4">
    <source>
        <dbReference type="ARBA" id="ARBA00022989"/>
    </source>
</evidence>
<evidence type="ECO:0000256" key="5">
    <source>
        <dbReference type="ARBA" id="ARBA00023136"/>
    </source>
</evidence>
<dbReference type="GO" id="GO:0016020">
    <property type="term" value="C:membrane"/>
    <property type="evidence" value="ECO:0000318"/>
    <property type="project" value="GO_Central"/>
</dbReference>
<evidence type="ECO:0000256" key="3">
    <source>
        <dbReference type="ARBA" id="ARBA00022729"/>
    </source>
</evidence>
<feature type="compositionally biased region" description="Low complexity" evidence="6">
    <location>
        <begin position="515"/>
        <end position="539"/>
    </location>
</feature>